<feature type="compositionally biased region" description="Low complexity" evidence="1">
    <location>
        <begin position="921"/>
        <end position="933"/>
    </location>
</feature>
<evidence type="ECO:0000256" key="1">
    <source>
        <dbReference type="SAM" id="MobiDB-lite"/>
    </source>
</evidence>
<reference evidence="2 3" key="1">
    <citation type="submission" date="2024-10" db="EMBL/GenBank/DDBJ databases">
        <title>Updated reference genomes for cyclostephanoid diatoms.</title>
        <authorList>
            <person name="Roberts W.R."/>
            <person name="Alverson A.J."/>
        </authorList>
    </citation>
    <scope>NUCLEOTIDE SEQUENCE [LARGE SCALE GENOMIC DNA]</scope>
    <source>
        <strain evidence="2 3">AJA010-31</strain>
    </source>
</reference>
<feature type="compositionally biased region" description="Basic and acidic residues" evidence="1">
    <location>
        <begin position="891"/>
        <end position="908"/>
    </location>
</feature>
<feature type="compositionally biased region" description="Basic and acidic residues" evidence="1">
    <location>
        <begin position="31"/>
        <end position="41"/>
    </location>
</feature>
<comment type="caution">
    <text evidence="2">The sequence shown here is derived from an EMBL/GenBank/DDBJ whole genome shotgun (WGS) entry which is preliminary data.</text>
</comment>
<accession>A0ABD3PN47</accession>
<feature type="compositionally biased region" description="Low complexity" evidence="1">
    <location>
        <begin position="847"/>
        <end position="864"/>
    </location>
</feature>
<feature type="compositionally biased region" description="Basic and acidic residues" evidence="1">
    <location>
        <begin position="271"/>
        <end position="286"/>
    </location>
</feature>
<keyword evidence="3" id="KW-1185">Reference proteome</keyword>
<feature type="region of interest" description="Disordered" evidence="1">
    <location>
        <begin position="778"/>
        <end position="822"/>
    </location>
</feature>
<evidence type="ECO:0000313" key="2">
    <source>
        <dbReference type="EMBL" id="KAL3789578.1"/>
    </source>
</evidence>
<gene>
    <name evidence="2" type="ORF">ACHAWO_009141</name>
</gene>
<feature type="compositionally biased region" description="Low complexity" evidence="1">
    <location>
        <begin position="785"/>
        <end position="804"/>
    </location>
</feature>
<feature type="region of interest" description="Disordered" evidence="1">
    <location>
        <begin position="838"/>
        <end position="1039"/>
    </location>
</feature>
<feature type="compositionally biased region" description="Polar residues" evidence="1">
    <location>
        <begin position="287"/>
        <end position="301"/>
    </location>
</feature>
<proteinExistence type="predicted"/>
<feature type="region of interest" description="Disordered" evidence="1">
    <location>
        <begin position="31"/>
        <end position="52"/>
    </location>
</feature>
<feature type="compositionally biased region" description="Basic residues" evidence="1">
    <location>
        <begin position="1225"/>
        <end position="1251"/>
    </location>
</feature>
<feature type="compositionally biased region" description="Low complexity" evidence="1">
    <location>
        <begin position="963"/>
        <end position="973"/>
    </location>
</feature>
<organism evidence="2 3">
    <name type="scientific">Cyclotella atomus</name>
    <dbReference type="NCBI Taxonomy" id="382360"/>
    <lineage>
        <taxon>Eukaryota</taxon>
        <taxon>Sar</taxon>
        <taxon>Stramenopiles</taxon>
        <taxon>Ochrophyta</taxon>
        <taxon>Bacillariophyta</taxon>
        <taxon>Coscinodiscophyceae</taxon>
        <taxon>Thalassiosirophycidae</taxon>
        <taxon>Stephanodiscales</taxon>
        <taxon>Stephanodiscaceae</taxon>
        <taxon>Cyclotella</taxon>
    </lineage>
</organism>
<dbReference type="Proteomes" id="UP001530400">
    <property type="component" value="Unassembled WGS sequence"/>
</dbReference>
<name>A0ABD3PN47_9STRA</name>
<feature type="compositionally biased region" description="Polar residues" evidence="1">
    <location>
        <begin position="873"/>
        <end position="889"/>
    </location>
</feature>
<sequence>MKLHTNSSIQTDTHAGVKVKNFNVAIIDETQQRWDEPRDEHDDLESRDDYDHSHEDVAHNEEYSIASSSAESTLGLSKFASDSISDCNYLFRIAFSDDMSAMLLQDTTFSPTRAASSKGNNVPWWWSFGRQQSKSTVSLAPSLFDDEGYEVHREDIEHDPEVEEEPVGGGGTEEFQSLISCYSEASEMRIVQRVQGQEVMLDFDKKQAVFSSYIDESKPMEEMLDETRCQPESMVNVAVDTEIEPTVSGHADGDEHQCVVKVASGNISIQSEKDNQSTTDETRYSKGNESSVVSQLGQESMNDSEEETTKAGSGSASCDKTVKAGSAFSGMTVSGMKSSDGAKKVVHNPPVKERVGRKKKSLFGRFLSRTHLAAIAEDEVTERGGPEVVAGLAVHVPEEKSAVTLVECIQSPVETTPTDLANEVRKEEMPLINEPEQTAAKSKRKKSSFFGFKKPKSFVPIPRRKLRWDAPVAVTGMNFPVEPEASAVALPTTCEDASATNDNTSVSFASAARSAAVSEASIGELSQLQSVQDNGNMSVAKIAPTLHSRTVIGTNFDDTDEVEIHLVSTFGNATDGVSLPTLAGNPSGLGSASKSILDVAEVKDIKQNCSDITGSSTLSLSAAGNVEEAGALDVLCGPMISLGSVEGIERAYTSGFDKSNESGSKKGRQSVARSVSSKSASVISARSRSTSKTPLYTASVGSRAAVEMSATQGSVKSIQPISLPRSTAPVQQSVAPSVSSKSASLKLVQSRSTSKTLLSFTALIGSKAVVEEPASQSLSESAQHSAAPSVVSKSASLKSVRSQSTLKPTAAPRAAVEGPTTQSLVESIQPILNPTSVAPAQQSVTPSVTSRSASAAQSRSTPPSFAASVGSKAVSNQLIQQPTSVASITKSKKDESSDRSHSSEKDQVHVIQVNEQINNEASSGAVQASSSRSTKTATNPISAEAAAAQDTKDGDNSCTKYLSSSPDDVVSPSEQLISSQSNGGLKSNTNHQDSHSISIYGSAAEQVEVQSRSRHSKSTIPDNFATGMNDEPESQSPDMATGLHVKTQVPIEIMTGATQPTPFGLLSPNADVSGSEDGEYSMTSFYSAMTPGLTLSNDVQDNEMDGFGFFCRQPSYEEVQDVQDDKHARVEAPDLETKDQPKNTWFSFLCRQEATYPVENQVEEQREGVAEDSAVKEEGFVANNRTVNDAPPKANFLENACKAACQCIAQDEFADLLEDSMRVGIVRRQKKRPKSKKNMKKQIKKRSKKNKLLSPIREEAGDAVTPLPAPPNRESIISLTEQSESNPSNTQREMIDSHVAPPIQKKKRMFFNIFARKKRKAVSKEKDVLSLIQSDTFMAGIMNEIKMDIQQTGIASDIKNTDDVVKSDDLPDEFSELLAEQIAEEALKICLEDLR</sequence>
<feature type="compositionally biased region" description="Polar residues" evidence="1">
    <location>
        <begin position="974"/>
        <end position="999"/>
    </location>
</feature>
<feature type="region of interest" description="Disordered" evidence="1">
    <location>
        <begin position="1225"/>
        <end position="1273"/>
    </location>
</feature>
<protein>
    <submittedName>
        <fullName evidence="2">Uncharacterized protein</fullName>
    </submittedName>
</protein>
<evidence type="ECO:0000313" key="3">
    <source>
        <dbReference type="Proteomes" id="UP001530400"/>
    </source>
</evidence>
<feature type="region of interest" description="Disordered" evidence="1">
    <location>
        <begin position="269"/>
        <end position="319"/>
    </location>
</feature>
<dbReference type="EMBL" id="JALLPJ020000519">
    <property type="protein sequence ID" value="KAL3789578.1"/>
    <property type="molecule type" value="Genomic_DNA"/>
</dbReference>